<gene>
    <name evidence="1" type="ORF">L3Q82_004605</name>
</gene>
<evidence type="ECO:0000313" key="1">
    <source>
        <dbReference type="EMBL" id="KAI3354779.1"/>
    </source>
</evidence>
<evidence type="ECO:0000313" key="2">
    <source>
        <dbReference type="Proteomes" id="UP000831701"/>
    </source>
</evidence>
<protein>
    <submittedName>
        <fullName evidence="1">Uncharacterized protein</fullName>
    </submittedName>
</protein>
<reference evidence="1" key="1">
    <citation type="submission" date="2022-04" db="EMBL/GenBank/DDBJ databases">
        <title>Jade perch genome.</title>
        <authorList>
            <person name="Chao B."/>
        </authorList>
    </citation>
    <scope>NUCLEOTIDE SEQUENCE</scope>
    <source>
        <strain evidence="1">CB-2022</strain>
    </source>
</reference>
<keyword evidence="2" id="KW-1185">Reference proteome</keyword>
<proteinExistence type="predicted"/>
<sequence length="858" mass="90718">MEVQSECVEPPVAPQCDPQPTGKINKAAFKLFGKRRTGSGMASFFSFKNKGASNSGNNGNSDNGNSLNGNGSAASVELVRSKTHDGLTGSNNDADGQRGEGLASLEAGPVRSLSKSLSFFSLLRRGSFRSSENGGAGLVRRGRGLKGFFSSMRWRRKEKTNEAEGEEVEGKKEKDGDVTEKVKDITLTLEPPPHHHQEDCGNAEAEPNLETPTTSVTMTPLHCVAMPGPSGEPDPPFPYTPTDSPLRPPIQKAKASISSLTPSLATPPLDRCSTGDPPSEPSVDRLCSLLFTDVTSLKSFDSLTGCGDIIADADEEGPTGNGGSGTSSSSSGGGGGSVGRAVGITTATSRGSPSKTPLPSQLTQPMFSVSTSSVPVSLPARARAPPPPQQHPAGSGVVAYMGGGEEMASPEGVDDADMQGLWHMLPSTGDNSPALPRSHQPPSTTPTSTYPPRATSSLASSHLPSASRSADRKVPQVKALGLSKIPVVGGAGSRAAKPPLPYTHGRHPTSPSEKEPLSDEGYWDTPSATPTATPDEIGLKRNQHSVLSRDSCSGDHLYDLYNDPEEEGENEEREEDDDLNSTPSPSTEYKLSPTSQTTPPSSSSCSSFRSMKGSTSLPRDSKIPVSTRQPPPPHSVSQSALLSVVEAESPPPKTQAPPPARTRIPVSKVPVRHSGNKPGTSRGTAHKKRGSQAGRRSSEPPGAPGRFRESCRSFSALNPAEDRVPPSSREELMQLGHTKLAPEERQRCLKEGACFYCGLIGHHVGSCPSKDKAHQRKAMAEYIEALLRLGIICPSSLPAGAGFFFVGKKDGSLWPCIDYSSLNDIAVKNRHSLPLISSAFKLLQQARVFTKLDLWNAY</sequence>
<comment type="caution">
    <text evidence="1">The sequence shown here is derived from an EMBL/GenBank/DDBJ whole genome shotgun (WGS) entry which is preliminary data.</text>
</comment>
<organism evidence="1 2">
    <name type="scientific">Scortum barcoo</name>
    <name type="common">barcoo grunter</name>
    <dbReference type="NCBI Taxonomy" id="214431"/>
    <lineage>
        <taxon>Eukaryota</taxon>
        <taxon>Metazoa</taxon>
        <taxon>Chordata</taxon>
        <taxon>Craniata</taxon>
        <taxon>Vertebrata</taxon>
        <taxon>Euteleostomi</taxon>
        <taxon>Actinopterygii</taxon>
        <taxon>Neopterygii</taxon>
        <taxon>Teleostei</taxon>
        <taxon>Neoteleostei</taxon>
        <taxon>Acanthomorphata</taxon>
        <taxon>Eupercaria</taxon>
        <taxon>Centrarchiformes</taxon>
        <taxon>Terapontoidei</taxon>
        <taxon>Terapontidae</taxon>
        <taxon>Scortum</taxon>
    </lineage>
</organism>
<dbReference type="EMBL" id="CM041551">
    <property type="protein sequence ID" value="KAI3354779.1"/>
    <property type="molecule type" value="Genomic_DNA"/>
</dbReference>
<name>A0ACB8VGY9_9TELE</name>
<accession>A0ACB8VGY9</accession>
<dbReference type="Proteomes" id="UP000831701">
    <property type="component" value="Chromosome 21"/>
</dbReference>